<protein>
    <submittedName>
        <fullName evidence="1">Uncharacterized protein</fullName>
    </submittedName>
</protein>
<dbReference type="AlphaFoldDB" id="A0AA35YEE0"/>
<dbReference type="EMBL" id="OX465078">
    <property type="protein sequence ID" value="CAI9270558.1"/>
    <property type="molecule type" value="Genomic_DNA"/>
</dbReference>
<keyword evidence="2" id="KW-1185">Reference proteome</keyword>
<gene>
    <name evidence="1" type="ORF">LSALG_LOCUS10863</name>
</gene>
<evidence type="ECO:0000313" key="2">
    <source>
        <dbReference type="Proteomes" id="UP001177003"/>
    </source>
</evidence>
<proteinExistence type="predicted"/>
<organism evidence="1 2">
    <name type="scientific">Lactuca saligna</name>
    <name type="common">Willowleaf lettuce</name>
    <dbReference type="NCBI Taxonomy" id="75948"/>
    <lineage>
        <taxon>Eukaryota</taxon>
        <taxon>Viridiplantae</taxon>
        <taxon>Streptophyta</taxon>
        <taxon>Embryophyta</taxon>
        <taxon>Tracheophyta</taxon>
        <taxon>Spermatophyta</taxon>
        <taxon>Magnoliopsida</taxon>
        <taxon>eudicotyledons</taxon>
        <taxon>Gunneridae</taxon>
        <taxon>Pentapetalae</taxon>
        <taxon>asterids</taxon>
        <taxon>campanulids</taxon>
        <taxon>Asterales</taxon>
        <taxon>Asteraceae</taxon>
        <taxon>Cichorioideae</taxon>
        <taxon>Cichorieae</taxon>
        <taxon>Lactucinae</taxon>
        <taxon>Lactuca</taxon>
    </lineage>
</organism>
<sequence length="114" mass="13199">MKGTNLTIDDNWIVTQSTSKNDFTRELRPYSFKDKEELVRAIKIHCISTHRQFKICEDIPQVLDAENPGSSERPIDVFLPRLLQVLYMSMDSYLQGLFVLANDPSLEVRKLPKT</sequence>
<dbReference type="Proteomes" id="UP001177003">
    <property type="component" value="Chromosome 2"/>
</dbReference>
<reference evidence="1" key="1">
    <citation type="submission" date="2023-04" db="EMBL/GenBank/DDBJ databases">
        <authorList>
            <person name="Vijverberg K."/>
            <person name="Xiong W."/>
            <person name="Schranz E."/>
        </authorList>
    </citation>
    <scope>NUCLEOTIDE SEQUENCE</scope>
</reference>
<name>A0AA35YEE0_LACSI</name>
<accession>A0AA35YEE0</accession>
<evidence type="ECO:0000313" key="1">
    <source>
        <dbReference type="EMBL" id="CAI9270558.1"/>
    </source>
</evidence>